<dbReference type="PROSITE" id="PS50850">
    <property type="entry name" value="MFS"/>
    <property type="match status" value="1"/>
</dbReference>
<feature type="transmembrane region" description="Helical" evidence="5">
    <location>
        <begin position="364"/>
        <end position="385"/>
    </location>
</feature>
<keyword evidence="2 5" id="KW-0812">Transmembrane</keyword>
<dbReference type="eggNOG" id="KOG0255">
    <property type="taxonomic scope" value="Eukaryota"/>
</dbReference>
<dbReference type="InterPro" id="IPR036259">
    <property type="entry name" value="MFS_trans_sf"/>
</dbReference>
<evidence type="ECO:0000256" key="3">
    <source>
        <dbReference type="ARBA" id="ARBA00022989"/>
    </source>
</evidence>
<evidence type="ECO:0000256" key="2">
    <source>
        <dbReference type="ARBA" id="ARBA00022692"/>
    </source>
</evidence>
<dbReference type="SUPFAM" id="SSF103473">
    <property type="entry name" value="MFS general substrate transporter"/>
    <property type="match status" value="1"/>
</dbReference>
<dbReference type="InParanoid" id="A7SM88"/>
<feature type="transmembrane region" description="Helical" evidence="5">
    <location>
        <begin position="67"/>
        <end position="88"/>
    </location>
</feature>
<feature type="transmembrane region" description="Helical" evidence="5">
    <location>
        <begin position="217"/>
        <end position="239"/>
    </location>
</feature>
<dbReference type="Proteomes" id="UP000001593">
    <property type="component" value="Unassembled WGS sequence"/>
</dbReference>
<gene>
    <name evidence="7" type="ORF">NEMVEDRAFT_v1g172071</name>
</gene>
<dbReference type="PANTHER" id="PTHR24064">
    <property type="entry name" value="SOLUTE CARRIER FAMILY 22 MEMBER"/>
    <property type="match status" value="1"/>
</dbReference>
<organism evidence="7 8">
    <name type="scientific">Nematostella vectensis</name>
    <name type="common">Starlet sea anemone</name>
    <dbReference type="NCBI Taxonomy" id="45351"/>
    <lineage>
        <taxon>Eukaryota</taxon>
        <taxon>Metazoa</taxon>
        <taxon>Cnidaria</taxon>
        <taxon>Anthozoa</taxon>
        <taxon>Hexacorallia</taxon>
        <taxon>Actiniaria</taxon>
        <taxon>Edwardsiidae</taxon>
        <taxon>Nematostella</taxon>
    </lineage>
</organism>
<dbReference type="GO" id="GO:0016020">
    <property type="term" value="C:membrane"/>
    <property type="evidence" value="ECO:0007669"/>
    <property type="project" value="UniProtKB-SubCell"/>
</dbReference>
<proteinExistence type="predicted"/>
<feature type="transmembrane region" description="Helical" evidence="5">
    <location>
        <begin position="12"/>
        <end position="30"/>
    </location>
</feature>
<dbReference type="CDD" id="cd17317">
    <property type="entry name" value="MFS_SLC22"/>
    <property type="match status" value="1"/>
</dbReference>
<dbReference type="InterPro" id="IPR005829">
    <property type="entry name" value="Sugar_transporter_CS"/>
</dbReference>
<keyword evidence="8" id="KW-1185">Reference proteome</keyword>
<feature type="domain" description="Major facilitator superfamily (MFS) profile" evidence="6">
    <location>
        <begin position="1"/>
        <end position="390"/>
    </location>
</feature>
<accession>A7SM88</accession>
<dbReference type="HOGENOM" id="CLU_001265_33_5_1"/>
<feature type="transmembrane region" description="Helical" evidence="5">
    <location>
        <begin position="245"/>
        <end position="267"/>
    </location>
</feature>
<feature type="transmembrane region" description="Helical" evidence="5">
    <location>
        <begin position="335"/>
        <end position="358"/>
    </location>
</feature>
<dbReference type="OMA" id="IMIVCSA"/>
<evidence type="ECO:0000313" key="7">
    <source>
        <dbReference type="EMBL" id="EDO35192.1"/>
    </source>
</evidence>
<dbReference type="PhylomeDB" id="A7SM88"/>
<feature type="transmembrane region" description="Helical" evidence="5">
    <location>
        <begin position="42"/>
        <end position="61"/>
    </location>
</feature>
<dbReference type="AlphaFoldDB" id="A7SM88"/>
<feature type="transmembrane region" description="Helical" evidence="5">
    <location>
        <begin position="300"/>
        <end position="323"/>
    </location>
</feature>
<keyword evidence="4 5" id="KW-0472">Membrane</keyword>
<keyword evidence="3 5" id="KW-1133">Transmembrane helix</keyword>
<dbReference type="KEGG" id="nve:5506579"/>
<evidence type="ECO:0000259" key="6">
    <source>
        <dbReference type="PROSITE" id="PS50850"/>
    </source>
</evidence>
<dbReference type="Gene3D" id="1.20.1250.20">
    <property type="entry name" value="MFS general substrate transporter like domains"/>
    <property type="match status" value="1"/>
</dbReference>
<dbReference type="Pfam" id="PF00083">
    <property type="entry name" value="Sugar_tr"/>
    <property type="match status" value="1"/>
</dbReference>
<dbReference type="STRING" id="45351.A7SM88"/>
<name>A7SM88_NEMVE</name>
<comment type="subcellular location">
    <subcellularLocation>
        <location evidence="1">Membrane</location>
        <topology evidence="1">Multi-pass membrane protein</topology>
    </subcellularLocation>
</comment>
<dbReference type="InterPro" id="IPR020846">
    <property type="entry name" value="MFS_dom"/>
</dbReference>
<dbReference type="InterPro" id="IPR005828">
    <property type="entry name" value="MFS_sugar_transport-like"/>
</dbReference>
<evidence type="ECO:0000256" key="1">
    <source>
        <dbReference type="ARBA" id="ARBA00004141"/>
    </source>
</evidence>
<evidence type="ECO:0000256" key="5">
    <source>
        <dbReference type="SAM" id="Phobius"/>
    </source>
</evidence>
<feature type="transmembrane region" description="Helical" evidence="5">
    <location>
        <begin position="274"/>
        <end position="294"/>
    </location>
</feature>
<evidence type="ECO:0000313" key="8">
    <source>
        <dbReference type="Proteomes" id="UP000001593"/>
    </source>
</evidence>
<evidence type="ECO:0000256" key="4">
    <source>
        <dbReference type="ARBA" id="ARBA00023136"/>
    </source>
</evidence>
<dbReference type="EMBL" id="DS469706">
    <property type="protein sequence ID" value="EDO35192.1"/>
    <property type="molecule type" value="Genomic_DNA"/>
</dbReference>
<feature type="transmembrane region" description="Helical" evidence="5">
    <location>
        <begin position="100"/>
        <end position="122"/>
    </location>
</feature>
<sequence>MQWDLICDRAHLGATSQAMFLVGMLVGSLLSGIMSDAFGRRLCMLISCFIMIVCSAASSFADCLSLFALLRFGVGFSVTGLMLTQYVYVLELVGPTKRTAAGKVTDFFWVIGACATCLLGYLIRDWRILLLVRSLPAVVFFFFWKVFPETARWLVAKGNLVDAQVILEKCADGRAVDSRSLQTLLQDIYEEQQRQEKTTRRYTPLDMIKTPKLRRRTIIVCFNWFVVSIIYFGFVLYITSLSGDVYINFLLMSIIDVFNTPISWFLLQKIGRRLTHCSIMLTGGLICVLVLVVPKEYTSVVTGIAIMGKFCDTAAFSTIYLYTSELYPTVIRNTAMGTASMFARIGGIIAPYIVMLAQLPSVSITLPIVIFGVCSLAAGVMSLWLPETLRTTMQQTIEETEMTPEDYGIPCCGCLGAWRTEDVIVNNDEEHETKM</sequence>
<dbReference type="PROSITE" id="PS00216">
    <property type="entry name" value="SUGAR_TRANSPORT_1"/>
    <property type="match status" value="1"/>
</dbReference>
<protein>
    <recommendedName>
        <fullName evidence="6">Major facilitator superfamily (MFS) profile domain-containing protein</fullName>
    </recommendedName>
</protein>
<reference evidence="7 8" key="1">
    <citation type="journal article" date="2007" name="Science">
        <title>Sea anemone genome reveals ancestral eumetazoan gene repertoire and genomic organization.</title>
        <authorList>
            <person name="Putnam N.H."/>
            <person name="Srivastava M."/>
            <person name="Hellsten U."/>
            <person name="Dirks B."/>
            <person name="Chapman J."/>
            <person name="Salamov A."/>
            <person name="Terry A."/>
            <person name="Shapiro H."/>
            <person name="Lindquist E."/>
            <person name="Kapitonov V.V."/>
            <person name="Jurka J."/>
            <person name="Genikhovich G."/>
            <person name="Grigoriev I.V."/>
            <person name="Lucas S.M."/>
            <person name="Steele R.E."/>
            <person name="Finnerty J.R."/>
            <person name="Technau U."/>
            <person name="Martindale M.Q."/>
            <person name="Rokhsar D.S."/>
        </authorList>
    </citation>
    <scope>NUCLEOTIDE SEQUENCE [LARGE SCALE GENOMIC DNA]</scope>
    <source>
        <strain evidence="8">CH2 X CH6</strain>
    </source>
</reference>
<dbReference type="GO" id="GO:0022857">
    <property type="term" value="F:transmembrane transporter activity"/>
    <property type="evidence" value="ECO:0007669"/>
    <property type="project" value="InterPro"/>
</dbReference>